<keyword evidence="2" id="KW-1185">Reference proteome</keyword>
<dbReference type="AlphaFoldDB" id="A0AAE3ZDR6"/>
<evidence type="ECO:0000313" key="1">
    <source>
        <dbReference type="EMBL" id="MDR7302025.1"/>
    </source>
</evidence>
<protein>
    <submittedName>
        <fullName evidence="1">Uncharacterized protein</fullName>
    </submittedName>
</protein>
<dbReference type="Proteomes" id="UP001180845">
    <property type="component" value="Unassembled WGS sequence"/>
</dbReference>
<proteinExistence type="predicted"/>
<reference evidence="1" key="1">
    <citation type="submission" date="2023-07" db="EMBL/GenBank/DDBJ databases">
        <title>Sequencing the genomes of 1000 actinobacteria strains.</title>
        <authorList>
            <person name="Klenk H.-P."/>
        </authorList>
    </citation>
    <scope>NUCLEOTIDE SEQUENCE</scope>
    <source>
        <strain evidence="1">DSM 45977</strain>
    </source>
</reference>
<evidence type="ECO:0000313" key="2">
    <source>
        <dbReference type="Proteomes" id="UP001180845"/>
    </source>
</evidence>
<accession>A0AAE3ZDR6</accession>
<organism evidence="1 2">
    <name type="scientific">Haloactinomyces albus</name>
    <dbReference type="NCBI Taxonomy" id="1352928"/>
    <lineage>
        <taxon>Bacteria</taxon>
        <taxon>Bacillati</taxon>
        <taxon>Actinomycetota</taxon>
        <taxon>Actinomycetes</taxon>
        <taxon>Actinopolysporales</taxon>
        <taxon>Actinopolysporaceae</taxon>
        <taxon>Haloactinomyces</taxon>
    </lineage>
</organism>
<comment type="caution">
    <text evidence="1">The sequence shown here is derived from an EMBL/GenBank/DDBJ whole genome shotgun (WGS) entry which is preliminary data.</text>
</comment>
<gene>
    <name evidence="1" type="ORF">JOF55_002206</name>
</gene>
<dbReference type="EMBL" id="JAVDXW010000001">
    <property type="protein sequence ID" value="MDR7302025.1"/>
    <property type="molecule type" value="Genomic_DNA"/>
</dbReference>
<sequence length="36" mass="3806">MRDPTVSGVYQDGGIALIGCIAGPGLFVEVRCTWSH</sequence>
<name>A0AAE3ZDR6_9ACTN</name>